<evidence type="ECO:0000256" key="5">
    <source>
        <dbReference type="PROSITE-ProRule" id="PRU01091"/>
    </source>
</evidence>
<dbReference type="GO" id="GO:0032993">
    <property type="term" value="C:protein-DNA complex"/>
    <property type="evidence" value="ECO:0007669"/>
    <property type="project" value="TreeGrafter"/>
</dbReference>
<dbReference type="InterPro" id="IPR001867">
    <property type="entry name" value="OmpR/PhoB-type_DNA-bd"/>
</dbReference>
<sequence>MDKINVLLAEDEIALATIVKESLETRNFLVTVANNGREALELYQKNGFDVLLLDVMMPEKDGFTLIQEIRQENESIPIILLTSKSQTSDVVYGFKTGANDYIKKPFSIEELIVRVESLLGRQSQQFEDKVFKLGNYIFDFSRQTIQYETEVHALTFMEAKLLLMLIDNKNEIVDRSLILKKIWGSDTFFNGRSLDVFITKLRKKLSSDPNIKIINSRGHGYKIVF</sequence>
<dbReference type="InterPro" id="IPR001789">
    <property type="entry name" value="Sig_transdc_resp-reg_receiver"/>
</dbReference>
<keyword evidence="3 5" id="KW-0238">DNA-binding</keyword>
<dbReference type="Pfam" id="PF00072">
    <property type="entry name" value="Response_reg"/>
    <property type="match status" value="1"/>
</dbReference>
<protein>
    <submittedName>
        <fullName evidence="8">DNA-binding response regulator, OmpR family, contains REC and winged-helix (WHTH) domain</fullName>
    </submittedName>
</protein>
<dbReference type="Gene3D" id="3.40.50.2300">
    <property type="match status" value="1"/>
</dbReference>
<dbReference type="PANTHER" id="PTHR48111:SF40">
    <property type="entry name" value="PHOSPHATE REGULON TRANSCRIPTIONAL REGULATORY PROTEIN PHOB"/>
    <property type="match status" value="1"/>
</dbReference>
<dbReference type="InterPro" id="IPR039420">
    <property type="entry name" value="WalR-like"/>
</dbReference>
<evidence type="ECO:0000313" key="8">
    <source>
        <dbReference type="EMBL" id="GAP43352.1"/>
    </source>
</evidence>
<accession>A0A0S7C2T1</accession>
<dbReference type="AlphaFoldDB" id="A0A0S7C2T1"/>
<dbReference type="PROSITE" id="PS51755">
    <property type="entry name" value="OMPR_PHOB"/>
    <property type="match status" value="1"/>
</dbReference>
<feature type="modified residue" description="4-aspartylphosphate" evidence="4">
    <location>
        <position position="54"/>
    </location>
</feature>
<dbReference type="GO" id="GO:0006355">
    <property type="term" value="P:regulation of DNA-templated transcription"/>
    <property type="evidence" value="ECO:0007669"/>
    <property type="project" value="InterPro"/>
</dbReference>
<name>A0A0S7C2T1_9BACT</name>
<dbReference type="EMBL" id="DF968182">
    <property type="protein sequence ID" value="GAP43352.1"/>
    <property type="molecule type" value="Genomic_DNA"/>
</dbReference>
<keyword evidence="1 4" id="KW-0597">Phosphoprotein</keyword>
<keyword evidence="9" id="KW-1185">Reference proteome</keyword>
<organism evidence="8">
    <name type="scientific">Lentimicrobium saccharophilum</name>
    <dbReference type="NCBI Taxonomy" id="1678841"/>
    <lineage>
        <taxon>Bacteria</taxon>
        <taxon>Pseudomonadati</taxon>
        <taxon>Bacteroidota</taxon>
        <taxon>Bacteroidia</taxon>
        <taxon>Bacteroidales</taxon>
        <taxon>Lentimicrobiaceae</taxon>
        <taxon>Lentimicrobium</taxon>
    </lineage>
</organism>
<dbReference type="SUPFAM" id="SSF52172">
    <property type="entry name" value="CheY-like"/>
    <property type="match status" value="1"/>
</dbReference>
<dbReference type="InterPro" id="IPR011006">
    <property type="entry name" value="CheY-like_superfamily"/>
</dbReference>
<dbReference type="RefSeq" id="WP_062040304.1">
    <property type="nucleotide sequence ID" value="NZ_DF968182.1"/>
</dbReference>
<proteinExistence type="predicted"/>
<dbReference type="PROSITE" id="PS50110">
    <property type="entry name" value="RESPONSE_REGULATORY"/>
    <property type="match status" value="1"/>
</dbReference>
<dbReference type="CDD" id="cd00383">
    <property type="entry name" value="trans_reg_C"/>
    <property type="match status" value="1"/>
</dbReference>
<evidence type="ECO:0000259" key="6">
    <source>
        <dbReference type="PROSITE" id="PS50110"/>
    </source>
</evidence>
<evidence type="ECO:0000259" key="7">
    <source>
        <dbReference type="PROSITE" id="PS51755"/>
    </source>
</evidence>
<dbReference type="GO" id="GO:0005829">
    <property type="term" value="C:cytosol"/>
    <property type="evidence" value="ECO:0007669"/>
    <property type="project" value="TreeGrafter"/>
</dbReference>
<dbReference type="GO" id="GO:0000156">
    <property type="term" value="F:phosphorelay response regulator activity"/>
    <property type="evidence" value="ECO:0007669"/>
    <property type="project" value="TreeGrafter"/>
</dbReference>
<evidence type="ECO:0000256" key="1">
    <source>
        <dbReference type="ARBA" id="ARBA00022553"/>
    </source>
</evidence>
<keyword evidence="2" id="KW-0902">Two-component regulatory system</keyword>
<feature type="domain" description="Response regulatory" evidence="6">
    <location>
        <begin position="5"/>
        <end position="119"/>
    </location>
</feature>
<evidence type="ECO:0000256" key="3">
    <source>
        <dbReference type="ARBA" id="ARBA00023125"/>
    </source>
</evidence>
<dbReference type="Proteomes" id="UP000053091">
    <property type="component" value="Unassembled WGS sequence"/>
</dbReference>
<dbReference type="OrthoDB" id="9790442at2"/>
<evidence type="ECO:0000256" key="4">
    <source>
        <dbReference type="PROSITE-ProRule" id="PRU00169"/>
    </source>
</evidence>
<dbReference type="PANTHER" id="PTHR48111">
    <property type="entry name" value="REGULATOR OF RPOS"/>
    <property type="match status" value="1"/>
</dbReference>
<dbReference type="Pfam" id="PF00486">
    <property type="entry name" value="Trans_reg_C"/>
    <property type="match status" value="1"/>
</dbReference>
<feature type="DNA-binding region" description="OmpR/PhoB-type" evidence="5">
    <location>
        <begin position="128"/>
        <end position="225"/>
    </location>
</feature>
<feature type="domain" description="OmpR/PhoB-type" evidence="7">
    <location>
        <begin position="128"/>
        <end position="225"/>
    </location>
</feature>
<evidence type="ECO:0000256" key="2">
    <source>
        <dbReference type="ARBA" id="ARBA00023012"/>
    </source>
</evidence>
<dbReference type="Gene3D" id="1.10.10.10">
    <property type="entry name" value="Winged helix-like DNA-binding domain superfamily/Winged helix DNA-binding domain"/>
    <property type="match status" value="1"/>
</dbReference>
<gene>
    <name evidence="8" type="ORF">TBC1_111505</name>
</gene>
<dbReference type="InterPro" id="IPR036388">
    <property type="entry name" value="WH-like_DNA-bd_sf"/>
</dbReference>
<dbReference type="STRING" id="1678841.TBC1_111505"/>
<dbReference type="PATRIC" id="fig|1678841.3.peg.1683"/>
<evidence type="ECO:0000313" key="9">
    <source>
        <dbReference type="Proteomes" id="UP000053091"/>
    </source>
</evidence>
<dbReference type="SMART" id="SM00862">
    <property type="entry name" value="Trans_reg_C"/>
    <property type="match status" value="1"/>
</dbReference>
<reference evidence="8" key="1">
    <citation type="journal article" date="2015" name="Genome Announc.">
        <title>Draft Genome Sequence of Bacteroidales Strain TBC1, a Novel Isolate from a Methanogenic Wastewater Treatment System.</title>
        <authorList>
            <person name="Tourlousse D.M."/>
            <person name="Matsuura N."/>
            <person name="Sun L."/>
            <person name="Toyonaga M."/>
            <person name="Kuroda K."/>
            <person name="Ohashi A."/>
            <person name="Cruz R."/>
            <person name="Yamaguchi T."/>
            <person name="Sekiguchi Y."/>
        </authorList>
    </citation>
    <scope>NUCLEOTIDE SEQUENCE [LARGE SCALE GENOMIC DNA]</scope>
    <source>
        <strain evidence="8">TBC1</strain>
    </source>
</reference>
<dbReference type="SMART" id="SM00448">
    <property type="entry name" value="REC"/>
    <property type="match status" value="1"/>
</dbReference>
<dbReference type="GO" id="GO:0000976">
    <property type="term" value="F:transcription cis-regulatory region binding"/>
    <property type="evidence" value="ECO:0007669"/>
    <property type="project" value="TreeGrafter"/>
</dbReference>